<dbReference type="EMBL" id="JAUTXU010000026">
    <property type="protein sequence ID" value="KAK3719448.1"/>
    <property type="molecule type" value="Genomic_DNA"/>
</dbReference>
<dbReference type="Proteomes" id="UP001281147">
    <property type="component" value="Unassembled WGS sequence"/>
</dbReference>
<comment type="caution">
    <text evidence="1">The sequence shown here is derived from an EMBL/GenBank/DDBJ whole genome shotgun (WGS) entry which is preliminary data.</text>
</comment>
<protein>
    <submittedName>
        <fullName evidence="1">Uncharacterized protein</fullName>
    </submittedName>
</protein>
<name>A0ACC3NMJ5_9PEZI</name>
<gene>
    <name evidence="1" type="ORF">LTR37_004306</name>
</gene>
<sequence>MVHRVVYRTPTRTQPPPQPKPTPKKQVRFALPGKTESDRARKSSEKPSRQSDSKRASTREQPSKSSRSTQPYLVAAGLSAVAAAIDTGPRKEKPKTRTPQRYERRPAPPPPPPPAPRRKEERPAARTSSRRHSTQAMHGGVPRDYDWERVTRVTTDRSRR</sequence>
<evidence type="ECO:0000313" key="2">
    <source>
        <dbReference type="Proteomes" id="UP001281147"/>
    </source>
</evidence>
<organism evidence="1 2">
    <name type="scientific">Vermiconidia calcicola</name>
    <dbReference type="NCBI Taxonomy" id="1690605"/>
    <lineage>
        <taxon>Eukaryota</taxon>
        <taxon>Fungi</taxon>
        <taxon>Dikarya</taxon>
        <taxon>Ascomycota</taxon>
        <taxon>Pezizomycotina</taxon>
        <taxon>Dothideomycetes</taxon>
        <taxon>Dothideomycetidae</taxon>
        <taxon>Mycosphaerellales</taxon>
        <taxon>Extremaceae</taxon>
        <taxon>Vermiconidia</taxon>
    </lineage>
</organism>
<keyword evidence="2" id="KW-1185">Reference proteome</keyword>
<accession>A0ACC3NMJ5</accession>
<evidence type="ECO:0000313" key="1">
    <source>
        <dbReference type="EMBL" id="KAK3719448.1"/>
    </source>
</evidence>
<reference evidence="1" key="1">
    <citation type="submission" date="2023-07" db="EMBL/GenBank/DDBJ databases">
        <title>Black Yeasts Isolated from many extreme environments.</title>
        <authorList>
            <person name="Coleine C."/>
            <person name="Stajich J.E."/>
            <person name="Selbmann L."/>
        </authorList>
    </citation>
    <scope>NUCLEOTIDE SEQUENCE</scope>
    <source>
        <strain evidence="1">CCFEE 5714</strain>
    </source>
</reference>
<proteinExistence type="predicted"/>